<dbReference type="PROSITE" id="PS00330">
    <property type="entry name" value="HEMOLYSIN_CALCIUM"/>
    <property type="match status" value="4"/>
</dbReference>
<dbReference type="Gene3D" id="2.150.10.10">
    <property type="entry name" value="Serralysin-like metalloprotease, C-terminal"/>
    <property type="match status" value="2"/>
</dbReference>
<sequence length="728" mass="74386">MPSLYISPAGSGDKSGRDINNAASIGSLNTLIGKAGPGGEVLLVADQGDYNVTGILGITRGGTDGNPVTVRGIDSAGNPMQAQFAGSRPENWQAGDVAGNELFKLGTGANNLVFRDLQIDNVGTAFRVTADLSNLRIEGVDANNVRRFFEDYSSAASGTATITGLTLRDIDVQGFSKTAIRLQYDTSNVLIDNVRADMAGQLGDDLPAGVHLDGTVHNVTLNQVVMENVQSTAGAYYNGDGFATERGAYDIRFIDTEARGNSDGGYDLKSNGTVLVRALSEENGRNYRLWGEATLIDPVGLNPVLRGGISEQNQLWLDTAANVTVIGGRFDDAGSRTKVISSSGKLMLRGTEITHSELATLATQASLPGLGGANTIRETLTVDQGSASPGATSYIALLPLPATATADAMTGGTGDDIFLVDNTGDRITEAAGAGLDRVETTLAGYTLGANIEDLIRRGAADFTGSGNALANSMIGGAGSDTLSGLDGNDMIAGNTGADTLTGGNGEDLLQGQAGADSLLGGWQSDTLIGGTGADRLVGDQEWLSSQGANDQLDGGDDADLLIGDATNLYASGKGGSDRLVGGAGDDILIGDGDVMKDDARGGADTLEGGDGNDWLYGDGRDMSGNVTGGADKLYGGPGPDHLIGGGGNDLLVGGAGADWFVFAPGSGSDEISDFAASEGDHIDLSAFDIAYEQLSFATGADGIRVGIGTDTIFVRGTQSLSPNDFVFG</sequence>
<proteinExistence type="predicted"/>
<dbReference type="InterPro" id="IPR011050">
    <property type="entry name" value="Pectin_lyase_fold/virulence"/>
</dbReference>
<keyword evidence="4" id="KW-1185">Reference proteome</keyword>
<name>A0A7W7K452_9SPHN</name>
<dbReference type="PANTHER" id="PTHR38340:SF1">
    <property type="entry name" value="S-LAYER PROTEIN"/>
    <property type="match status" value="1"/>
</dbReference>
<comment type="caution">
    <text evidence="3">The sequence shown here is derived from an EMBL/GenBank/DDBJ whole genome shotgun (WGS) entry which is preliminary data.</text>
</comment>
<dbReference type="InterPro" id="IPR018511">
    <property type="entry name" value="Hemolysin-typ_Ca-bd_CS"/>
</dbReference>
<dbReference type="GO" id="GO:0005509">
    <property type="term" value="F:calcium ion binding"/>
    <property type="evidence" value="ECO:0007669"/>
    <property type="project" value="InterPro"/>
</dbReference>
<dbReference type="RefSeq" id="WP_184169096.1">
    <property type="nucleotide sequence ID" value="NZ_JACHLN010000003.1"/>
</dbReference>
<dbReference type="InterPro" id="IPR011049">
    <property type="entry name" value="Serralysin-like_metalloprot_C"/>
</dbReference>
<dbReference type="InterPro" id="IPR001343">
    <property type="entry name" value="Hemolysn_Ca-bd"/>
</dbReference>
<protein>
    <submittedName>
        <fullName evidence="3">Ca2+-binding RTX toxin-like protein</fullName>
    </submittedName>
</protein>
<dbReference type="Pfam" id="PF00353">
    <property type="entry name" value="HemolysinCabind"/>
    <property type="match status" value="6"/>
</dbReference>
<dbReference type="SUPFAM" id="SSF51126">
    <property type="entry name" value="Pectin lyase-like"/>
    <property type="match status" value="1"/>
</dbReference>
<dbReference type="PANTHER" id="PTHR38340">
    <property type="entry name" value="S-LAYER PROTEIN"/>
    <property type="match status" value="1"/>
</dbReference>
<evidence type="ECO:0000256" key="1">
    <source>
        <dbReference type="ARBA" id="ARBA00004613"/>
    </source>
</evidence>
<dbReference type="PRINTS" id="PR00313">
    <property type="entry name" value="CABNDNGRPT"/>
</dbReference>
<comment type="subcellular location">
    <subcellularLocation>
        <location evidence="1">Secreted</location>
    </subcellularLocation>
</comment>
<dbReference type="GO" id="GO:0005576">
    <property type="term" value="C:extracellular region"/>
    <property type="evidence" value="ECO:0007669"/>
    <property type="project" value="UniProtKB-SubCell"/>
</dbReference>
<dbReference type="EMBL" id="JACHLN010000003">
    <property type="protein sequence ID" value="MBB4840653.1"/>
    <property type="molecule type" value="Genomic_DNA"/>
</dbReference>
<gene>
    <name evidence="3" type="ORF">HNP52_003745</name>
</gene>
<reference evidence="3 4" key="1">
    <citation type="submission" date="2020-08" db="EMBL/GenBank/DDBJ databases">
        <title>Functional genomics of gut bacteria from endangered species of beetles.</title>
        <authorList>
            <person name="Carlos-Shanley C."/>
        </authorList>
    </citation>
    <scope>NUCLEOTIDE SEQUENCE [LARGE SCALE GENOMIC DNA]</scope>
    <source>
        <strain evidence="3 4">S00224</strain>
    </source>
</reference>
<dbReference type="AlphaFoldDB" id="A0A7W7K452"/>
<evidence type="ECO:0000313" key="3">
    <source>
        <dbReference type="EMBL" id="MBB4840653.1"/>
    </source>
</evidence>
<keyword evidence="2" id="KW-0964">Secreted</keyword>
<dbReference type="SUPFAM" id="SSF51120">
    <property type="entry name" value="beta-Roll"/>
    <property type="match status" value="2"/>
</dbReference>
<dbReference type="InterPro" id="IPR050557">
    <property type="entry name" value="RTX_toxin/Mannuronan_C5-epim"/>
</dbReference>
<evidence type="ECO:0000256" key="2">
    <source>
        <dbReference type="ARBA" id="ARBA00022525"/>
    </source>
</evidence>
<evidence type="ECO:0000313" key="4">
    <source>
        <dbReference type="Proteomes" id="UP000575241"/>
    </source>
</evidence>
<organism evidence="3 4">
    <name type="scientific">Sphingomonas kyeonggiensis</name>
    <dbReference type="NCBI Taxonomy" id="1268553"/>
    <lineage>
        <taxon>Bacteria</taxon>
        <taxon>Pseudomonadati</taxon>
        <taxon>Pseudomonadota</taxon>
        <taxon>Alphaproteobacteria</taxon>
        <taxon>Sphingomonadales</taxon>
        <taxon>Sphingomonadaceae</taxon>
        <taxon>Sphingomonas</taxon>
    </lineage>
</organism>
<accession>A0A7W7K452</accession>
<dbReference type="Proteomes" id="UP000575241">
    <property type="component" value="Unassembled WGS sequence"/>
</dbReference>